<proteinExistence type="predicted"/>
<name>A0A5S5DIH1_9SPHI</name>
<reference evidence="1 2" key="1">
    <citation type="submission" date="2019-07" db="EMBL/GenBank/DDBJ databases">
        <title>Genomic Encyclopedia of Archaeal and Bacterial Type Strains, Phase II (KMG-II): from individual species to whole genera.</title>
        <authorList>
            <person name="Goeker M."/>
        </authorList>
    </citation>
    <scope>NUCLEOTIDE SEQUENCE [LARGE SCALE GENOMIC DNA]</scope>
    <source>
        <strain evidence="1 2">DSM 18850</strain>
    </source>
</reference>
<keyword evidence="2" id="KW-1185">Reference proteome</keyword>
<protein>
    <submittedName>
        <fullName evidence="1">Uncharacterized protein</fullName>
    </submittedName>
</protein>
<comment type="caution">
    <text evidence="1">The sequence shown here is derived from an EMBL/GenBank/DDBJ whole genome shotgun (WGS) entry which is preliminary data.</text>
</comment>
<gene>
    <name evidence="1" type="ORF">BC792_112124</name>
</gene>
<organism evidence="1 2">
    <name type="scientific">Sphingobacterium allocomposti</name>
    <dbReference type="NCBI Taxonomy" id="415956"/>
    <lineage>
        <taxon>Bacteria</taxon>
        <taxon>Pseudomonadati</taxon>
        <taxon>Bacteroidota</taxon>
        <taxon>Sphingobacteriia</taxon>
        <taxon>Sphingobacteriales</taxon>
        <taxon>Sphingobacteriaceae</taxon>
        <taxon>Sphingobacterium</taxon>
    </lineage>
</organism>
<dbReference type="Proteomes" id="UP000325105">
    <property type="component" value="Unassembled WGS sequence"/>
</dbReference>
<accession>A0A5S5DIH1</accession>
<sequence>MKIRIKDNTVRFRLTKSEVAKLAADGRVGSSTSFVDGTFQYGVEVVDSDALSAGFVNGAIVLRMPMVMASALANTDQVGFEGMSGQVKLLVEKDFVCIDNTTEDQSDNYPHPNLGC</sequence>
<evidence type="ECO:0000313" key="2">
    <source>
        <dbReference type="Proteomes" id="UP000325105"/>
    </source>
</evidence>
<dbReference type="RefSeq" id="WP_148908941.1">
    <property type="nucleotide sequence ID" value="NZ_VNHX01000012.1"/>
</dbReference>
<dbReference type="InterPro" id="IPR053825">
    <property type="entry name" value="DUF7009"/>
</dbReference>
<dbReference type="OrthoDB" id="7060517at2"/>
<evidence type="ECO:0000313" key="1">
    <source>
        <dbReference type="EMBL" id="TYP94459.1"/>
    </source>
</evidence>
<dbReference type="EMBL" id="VNHX01000012">
    <property type="protein sequence ID" value="TYP94459.1"/>
    <property type="molecule type" value="Genomic_DNA"/>
</dbReference>
<dbReference type="Pfam" id="PF22668">
    <property type="entry name" value="DUF7009"/>
    <property type="match status" value="1"/>
</dbReference>
<dbReference type="AlphaFoldDB" id="A0A5S5DIH1"/>